<organism evidence="1 2">
    <name type="scientific">Dentiscutata heterogama</name>
    <dbReference type="NCBI Taxonomy" id="1316150"/>
    <lineage>
        <taxon>Eukaryota</taxon>
        <taxon>Fungi</taxon>
        <taxon>Fungi incertae sedis</taxon>
        <taxon>Mucoromycota</taxon>
        <taxon>Glomeromycotina</taxon>
        <taxon>Glomeromycetes</taxon>
        <taxon>Diversisporales</taxon>
        <taxon>Gigasporaceae</taxon>
        <taxon>Dentiscutata</taxon>
    </lineage>
</organism>
<reference evidence="1" key="1">
    <citation type="submission" date="2021-06" db="EMBL/GenBank/DDBJ databases">
        <authorList>
            <person name="Kallberg Y."/>
            <person name="Tangrot J."/>
            <person name="Rosling A."/>
        </authorList>
    </citation>
    <scope>NUCLEOTIDE SEQUENCE</scope>
    <source>
        <strain evidence="1">IL203A</strain>
    </source>
</reference>
<keyword evidence="2" id="KW-1185">Reference proteome</keyword>
<name>A0ACA9QMF7_9GLOM</name>
<dbReference type="EMBL" id="CAJVPU010046583">
    <property type="protein sequence ID" value="CAG8751934.1"/>
    <property type="molecule type" value="Genomic_DNA"/>
</dbReference>
<evidence type="ECO:0000313" key="1">
    <source>
        <dbReference type="EMBL" id="CAG8751934.1"/>
    </source>
</evidence>
<proteinExistence type="predicted"/>
<comment type="caution">
    <text evidence="1">The sequence shown here is derived from an EMBL/GenBank/DDBJ whole genome shotgun (WGS) entry which is preliminary data.</text>
</comment>
<evidence type="ECO:0000313" key="2">
    <source>
        <dbReference type="Proteomes" id="UP000789702"/>
    </source>
</evidence>
<dbReference type="Proteomes" id="UP000789702">
    <property type="component" value="Unassembled WGS sequence"/>
</dbReference>
<protein>
    <submittedName>
        <fullName evidence="1">2088_t:CDS:1</fullName>
    </submittedName>
</protein>
<sequence>KLFEKRLENNIKADMEALLTATPENVEIIFNKLLNLDDKLT</sequence>
<feature type="non-terminal residue" evidence="1">
    <location>
        <position position="1"/>
    </location>
</feature>
<gene>
    <name evidence="1" type="ORF">DHETER_LOCUS14692</name>
</gene>
<accession>A0ACA9QMF7</accession>
<feature type="non-terminal residue" evidence="1">
    <location>
        <position position="41"/>
    </location>
</feature>